<dbReference type="AlphaFoldDB" id="A0A413R3N1"/>
<comment type="caution">
    <text evidence="2">The sequence shown here is derived from an EMBL/GenBank/DDBJ whole genome shotgun (WGS) entry which is preliminary data.</text>
</comment>
<feature type="transmembrane region" description="Helical" evidence="1">
    <location>
        <begin position="6"/>
        <end position="28"/>
    </location>
</feature>
<evidence type="ECO:0000256" key="1">
    <source>
        <dbReference type="SAM" id="Phobius"/>
    </source>
</evidence>
<dbReference type="EMBL" id="QSFB01000002">
    <property type="protein sequence ID" value="RHA16111.1"/>
    <property type="molecule type" value="Genomic_DNA"/>
</dbReference>
<accession>A0A413R3N1</accession>
<proteinExistence type="predicted"/>
<evidence type="ECO:0000313" key="3">
    <source>
        <dbReference type="Proteomes" id="UP000286341"/>
    </source>
</evidence>
<sequence>MVNKILEWIVSILLLIFTPMVFMVEYAVDAVLGNSYLRLGHKIIKKYPSIKSIKPFRIIWRRIQPKNMYIRYETPFITYIFSYCAISFFSVFFLKKVSHSIIVSSIIYLTLYFVGMIRKFAGENDCLKNTLKRNLEFLKLSFLPFAFIITVFGFAFTITGVKIQEIVDWENLLTKIGNEIVAFIGKTSNLYNPILEVIVLLFKTIVVFGILFIVLYVISIPLQVVAYGIIMLIMYFIDNKSGYTRFWNKCLLFTKNFFESDNKEVCLYLIWNCPTNRRQYVVGMLIIKEQYEFKYCEDVAGAIDAGFKPLDKFENLNDVYKSKDLFDVFISILTDKNTDDILKKYNIKKYDSDQLEKKNGAKLCTDNLEFIDHIMFY</sequence>
<dbReference type="Proteomes" id="UP000286341">
    <property type="component" value="Unassembled WGS sequence"/>
</dbReference>
<reference evidence="2 3" key="1">
    <citation type="submission" date="2018-08" db="EMBL/GenBank/DDBJ databases">
        <title>A genome reference for cultivated species of the human gut microbiota.</title>
        <authorList>
            <person name="Zou Y."/>
            <person name="Xue W."/>
            <person name="Luo G."/>
        </authorList>
    </citation>
    <scope>NUCLEOTIDE SEQUENCE [LARGE SCALE GENOMIC DNA]</scope>
    <source>
        <strain evidence="2 3">AM44-1AT</strain>
    </source>
</reference>
<feature type="transmembrane region" description="Helical" evidence="1">
    <location>
        <begin position="205"/>
        <end position="237"/>
    </location>
</feature>
<evidence type="ECO:0000313" key="2">
    <source>
        <dbReference type="EMBL" id="RHA16111.1"/>
    </source>
</evidence>
<organism evidence="2 3">
    <name type="scientific">Agathobacter rectalis</name>
    <dbReference type="NCBI Taxonomy" id="39491"/>
    <lineage>
        <taxon>Bacteria</taxon>
        <taxon>Bacillati</taxon>
        <taxon>Bacillota</taxon>
        <taxon>Clostridia</taxon>
        <taxon>Lachnospirales</taxon>
        <taxon>Lachnospiraceae</taxon>
        <taxon>Agathobacter</taxon>
    </lineage>
</organism>
<name>A0A413R3N1_9FIRM</name>
<feature type="transmembrane region" description="Helical" evidence="1">
    <location>
        <begin position="142"/>
        <end position="163"/>
    </location>
</feature>
<dbReference type="RefSeq" id="WP_118342113.1">
    <property type="nucleotide sequence ID" value="NZ_DAWDDN010000003.1"/>
</dbReference>
<feature type="transmembrane region" description="Helical" evidence="1">
    <location>
        <begin position="76"/>
        <end position="94"/>
    </location>
</feature>
<keyword evidence="1" id="KW-1133">Transmembrane helix</keyword>
<protein>
    <submittedName>
        <fullName evidence="2">Uncharacterized protein</fullName>
    </submittedName>
</protein>
<gene>
    <name evidence="2" type="ORF">DW948_01965</name>
</gene>
<feature type="transmembrane region" description="Helical" evidence="1">
    <location>
        <begin position="100"/>
        <end position="121"/>
    </location>
</feature>
<keyword evidence="1" id="KW-0812">Transmembrane</keyword>
<keyword evidence="1" id="KW-0472">Membrane</keyword>